<dbReference type="RefSeq" id="XP_040717952.1">
    <property type="nucleotide sequence ID" value="XM_040858154.1"/>
</dbReference>
<keyword evidence="5" id="KW-1185">Reference proteome</keyword>
<evidence type="ECO:0000256" key="3">
    <source>
        <dbReference type="SAM" id="SignalP"/>
    </source>
</evidence>
<feature type="compositionally biased region" description="Low complexity" evidence="1">
    <location>
        <begin position="227"/>
        <end position="246"/>
    </location>
</feature>
<organism evidence="4 5">
    <name type="scientific">Pseudomassariella vexata</name>
    <dbReference type="NCBI Taxonomy" id="1141098"/>
    <lineage>
        <taxon>Eukaryota</taxon>
        <taxon>Fungi</taxon>
        <taxon>Dikarya</taxon>
        <taxon>Ascomycota</taxon>
        <taxon>Pezizomycotina</taxon>
        <taxon>Sordariomycetes</taxon>
        <taxon>Xylariomycetidae</taxon>
        <taxon>Amphisphaeriales</taxon>
        <taxon>Pseudomassariaceae</taxon>
        <taxon>Pseudomassariella</taxon>
    </lineage>
</organism>
<comment type="caution">
    <text evidence="4">The sequence shown here is derived from an EMBL/GenBank/DDBJ whole genome shotgun (WGS) entry which is preliminary data.</text>
</comment>
<gene>
    <name evidence="4" type="ORF">BCR38DRAFT_407310</name>
</gene>
<keyword evidence="2" id="KW-0472">Membrane</keyword>
<evidence type="ECO:0000313" key="5">
    <source>
        <dbReference type="Proteomes" id="UP000193689"/>
    </source>
</evidence>
<protein>
    <submittedName>
        <fullName evidence="4">Uncharacterized protein</fullName>
    </submittedName>
</protein>
<dbReference type="EMBL" id="MCFJ01000004">
    <property type="protein sequence ID" value="ORY67328.1"/>
    <property type="molecule type" value="Genomic_DNA"/>
</dbReference>
<evidence type="ECO:0000256" key="1">
    <source>
        <dbReference type="SAM" id="MobiDB-lite"/>
    </source>
</evidence>
<feature type="region of interest" description="Disordered" evidence="1">
    <location>
        <begin position="225"/>
        <end position="246"/>
    </location>
</feature>
<evidence type="ECO:0000256" key="2">
    <source>
        <dbReference type="SAM" id="Phobius"/>
    </source>
</evidence>
<name>A0A1Y2E6Z1_9PEZI</name>
<dbReference type="GeneID" id="63774366"/>
<dbReference type="Proteomes" id="UP000193689">
    <property type="component" value="Unassembled WGS sequence"/>
</dbReference>
<feature type="signal peptide" evidence="3">
    <location>
        <begin position="1"/>
        <end position="18"/>
    </location>
</feature>
<feature type="chain" id="PRO_5012914809" evidence="3">
    <location>
        <begin position="19"/>
        <end position="246"/>
    </location>
</feature>
<sequence length="246" mass="27008">MKATLALCAVAFLSWTLAAPVVLMALGGVQNQHDVVLKPTVPPLILSTQSQLRIPSKMTIEQADLKDIVAGRPNNRPYAPSDNITPSEALAAPRPLISSYLLSLASKLHKQAQVSHASVRQDSSIVREETGSTMKLKLPTIVELETEGSKPFFSRTLCHMHKGPAHYHDVRKYADMVIVVMVLAFVAGVVLLEMWTPIQRRLCALHTGEGAIRLEDGEQFQYPQTHPFVPQPVSKPVSKPCPTHSQ</sequence>
<keyword evidence="3" id="KW-0732">Signal</keyword>
<dbReference type="AlphaFoldDB" id="A0A1Y2E6Z1"/>
<accession>A0A1Y2E6Z1</accession>
<keyword evidence="2" id="KW-1133">Transmembrane helix</keyword>
<proteinExistence type="predicted"/>
<evidence type="ECO:0000313" key="4">
    <source>
        <dbReference type="EMBL" id="ORY67328.1"/>
    </source>
</evidence>
<dbReference type="OrthoDB" id="4747243at2759"/>
<keyword evidence="2" id="KW-0812">Transmembrane</keyword>
<reference evidence="4 5" key="1">
    <citation type="submission" date="2016-07" db="EMBL/GenBank/DDBJ databases">
        <title>Pervasive Adenine N6-methylation of Active Genes in Fungi.</title>
        <authorList>
            <consortium name="DOE Joint Genome Institute"/>
            <person name="Mondo S.J."/>
            <person name="Dannebaum R.O."/>
            <person name="Kuo R.C."/>
            <person name="Labutti K."/>
            <person name="Haridas S."/>
            <person name="Kuo A."/>
            <person name="Salamov A."/>
            <person name="Ahrendt S.R."/>
            <person name="Lipzen A."/>
            <person name="Sullivan W."/>
            <person name="Andreopoulos W.B."/>
            <person name="Clum A."/>
            <person name="Lindquist E."/>
            <person name="Daum C."/>
            <person name="Ramamoorthy G.K."/>
            <person name="Gryganskyi A."/>
            <person name="Culley D."/>
            <person name="Magnuson J.K."/>
            <person name="James T.Y."/>
            <person name="O'Malley M.A."/>
            <person name="Stajich J.E."/>
            <person name="Spatafora J.W."/>
            <person name="Visel A."/>
            <person name="Grigoriev I.V."/>
        </authorList>
    </citation>
    <scope>NUCLEOTIDE SEQUENCE [LARGE SCALE GENOMIC DNA]</scope>
    <source>
        <strain evidence="4 5">CBS 129021</strain>
    </source>
</reference>
<feature type="transmembrane region" description="Helical" evidence="2">
    <location>
        <begin position="173"/>
        <end position="192"/>
    </location>
</feature>
<dbReference type="InParanoid" id="A0A1Y2E6Z1"/>